<dbReference type="EMBL" id="PJMY01000003">
    <property type="protein sequence ID" value="PKV90389.1"/>
    <property type="molecule type" value="Genomic_DNA"/>
</dbReference>
<dbReference type="Pfam" id="PF03079">
    <property type="entry name" value="ARD"/>
    <property type="match status" value="1"/>
</dbReference>
<comment type="caution">
    <text evidence="1">The sequence shown here is derived from an EMBL/GenBank/DDBJ whole genome shotgun (WGS) entry which is preliminary data.</text>
</comment>
<reference evidence="1 2" key="1">
    <citation type="submission" date="2017-12" db="EMBL/GenBank/DDBJ databases">
        <title>Sequencing the genomes of 1000 Actinobacteria strains.</title>
        <authorList>
            <person name="Klenk H.-P."/>
        </authorList>
    </citation>
    <scope>NUCLEOTIDE SEQUENCE [LARGE SCALE GENOMIC DNA]</scope>
    <source>
        <strain evidence="1 2">DSM 45165</strain>
    </source>
</reference>
<dbReference type="Proteomes" id="UP000233750">
    <property type="component" value="Unassembled WGS sequence"/>
</dbReference>
<evidence type="ECO:0000313" key="2">
    <source>
        <dbReference type="Proteomes" id="UP000233750"/>
    </source>
</evidence>
<keyword evidence="2" id="KW-1185">Reference proteome</keyword>
<organism evidence="1 2">
    <name type="scientific">Amycolatopsis echigonensis</name>
    <dbReference type="NCBI Taxonomy" id="2576905"/>
    <lineage>
        <taxon>Bacteria</taxon>
        <taxon>Bacillati</taxon>
        <taxon>Actinomycetota</taxon>
        <taxon>Actinomycetes</taxon>
        <taxon>Pseudonocardiales</taxon>
        <taxon>Pseudonocardiaceae</taxon>
        <taxon>Amycolatopsis</taxon>
    </lineage>
</organism>
<accession>A0A2N3W9B0</accession>
<dbReference type="Gene3D" id="2.60.120.10">
    <property type="entry name" value="Jelly Rolls"/>
    <property type="match status" value="1"/>
</dbReference>
<keyword evidence="1" id="KW-0560">Oxidoreductase</keyword>
<keyword evidence="1" id="KW-0223">Dioxygenase</keyword>
<proteinExistence type="predicted"/>
<protein>
    <submittedName>
        <fullName evidence="1">Acireductone dioxygenase apoprotein</fullName>
    </submittedName>
</protein>
<dbReference type="GO" id="GO:0010309">
    <property type="term" value="F:acireductone dioxygenase [iron(II)-requiring] activity"/>
    <property type="evidence" value="ECO:0007669"/>
    <property type="project" value="InterPro"/>
</dbReference>
<dbReference type="InterPro" id="IPR011051">
    <property type="entry name" value="RmlC_Cupin_sf"/>
</dbReference>
<evidence type="ECO:0000313" key="1">
    <source>
        <dbReference type="EMBL" id="PKV90389.1"/>
    </source>
</evidence>
<sequence>MRRRLILFKEKGAAMTLLTVWPDDQPGHVLLRTEDTGAIVAELGRIGAGFARWPVVGEAADTEAGVLARYRELIDSRVGGVGYHAVDVVAGEPGRVERCGGGAEDRFFVRGSAVWYLHAGREVHAVLCEPGDLLTVPAGVRHWHDGGDRPDYVTVRVRHAGGVAGPGGVGRVALGEFPGFAELVAERMGGWAVVGG</sequence>
<name>A0A2N3W9B0_9PSEU</name>
<dbReference type="AlphaFoldDB" id="A0A2N3W9B0"/>
<gene>
    <name evidence="1" type="ORF">ATK30_1135</name>
</gene>
<dbReference type="InterPro" id="IPR004313">
    <property type="entry name" value="ARD"/>
</dbReference>
<dbReference type="InterPro" id="IPR014710">
    <property type="entry name" value="RmlC-like_jellyroll"/>
</dbReference>
<dbReference type="SUPFAM" id="SSF51182">
    <property type="entry name" value="RmlC-like cupins"/>
    <property type="match status" value="1"/>
</dbReference>